<dbReference type="InterPro" id="IPR031052">
    <property type="entry name" value="FHY3/FAR1"/>
</dbReference>
<keyword evidence="1" id="KW-0862">Zinc</keyword>
<feature type="region of interest" description="Disordered" evidence="2">
    <location>
        <begin position="136"/>
        <end position="177"/>
    </location>
</feature>
<dbReference type="PANTHER" id="PTHR31669:SF283">
    <property type="entry name" value="PROTEIN FAR1-RELATED SEQUENCE"/>
    <property type="match status" value="1"/>
</dbReference>
<evidence type="ECO:0000313" key="4">
    <source>
        <dbReference type="Proteomes" id="UP001341840"/>
    </source>
</evidence>
<gene>
    <name evidence="3" type="ORF">PIB30_034221</name>
</gene>
<keyword evidence="4" id="KW-1185">Reference proteome</keyword>
<protein>
    <recommendedName>
        <fullName evidence="1">Protein FAR1-RELATED SEQUENCE</fullName>
    </recommendedName>
</protein>
<evidence type="ECO:0000256" key="2">
    <source>
        <dbReference type="SAM" id="MobiDB-lite"/>
    </source>
</evidence>
<proteinExistence type="inferred from homology"/>
<keyword evidence="1" id="KW-0863">Zinc-finger</keyword>
<accession>A0ABU6TCG4</accession>
<comment type="function">
    <text evidence="1">Putative transcription activator involved in regulating light control of development.</text>
</comment>
<sequence length="192" mass="21767">MFESRGILCCHSLAVLGQERVKEIPRKYILDHWSKLVKRRHSAIESSHDPSLSSPQIERFDDVCSRSYNVGQFASKLKKTTDILHHYLDMAMVECQKYVANLPSNASEVNNMHTDGDQNLLYIVVKGSPVSIQDIKTPPYVSSSGHPKNRLGSEKEKMVKKKAKSNKRKSDITEKGVNLIHIKIPRARRANS</sequence>
<organism evidence="3 4">
    <name type="scientific">Stylosanthes scabra</name>
    <dbReference type="NCBI Taxonomy" id="79078"/>
    <lineage>
        <taxon>Eukaryota</taxon>
        <taxon>Viridiplantae</taxon>
        <taxon>Streptophyta</taxon>
        <taxon>Embryophyta</taxon>
        <taxon>Tracheophyta</taxon>
        <taxon>Spermatophyta</taxon>
        <taxon>Magnoliopsida</taxon>
        <taxon>eudicotyledons</taxon>
        <taxon>Gunneridae</taxon>
        <taxon>Pentapetalae</taxon>
        <taxon>rosids</taxon>
        <taxon>fabids</taxon>
        <taxon>Fabales</taxon>
        <taxon>Fabaceae</taxon>
        <taxon>Papilionoideae</taxon>
        <taxon>50 kb inversion clade</taxon>
        <taxon>dalbergioids sensu lato</taxon>
        <taxon>Dalbergieae</taxon>
        <taxon>Pterocarpus clade</taxon>
        <taxon>Stylosanthes</taxon>
    </lineage>
</organism>
<dbReference type="EMBL" id="JASCZI010090779">
    <property type="protein sequence ID" value="MED6146406.1"/>
    <property type="molecule type" value="Genomic_DNA"/>
</dbReference>
<keyword evidence="1" id="KW-0539">Nucleus</keyword>
<name>A0ABU6TCG4_9FABA</name>
<dbReference type="PANTHER" id="PTHR31669">
    <property type="entry name" value="PROTEIN FAR1-RELATED SEQUENCE 10-RELATED"/>
    <property type="match status" value="1"/>
</dbReference>
<reference evidence="3 4" key="1">
    <citation type="journal article" date="2023" name="Plants (Basel)">
        <title>Bridging the Gap: Combining Genomics and Transcriptomics Approaches to Understand Stylosanthes scabra, an Orphan Legume from the Brazilian Caatinga.</title>
        <authorList>
            <person name="Ferreira-Neto J.R.C."/>
            <person name="da Silva M.D."/>
            <person name="Binneck E."/>
            <person name="de Melo N.F."/>
            <person name="da Silva R.H."/>
            <person name="de Melo A.L.T.M."/>
            <person name="Pandolfi V."/>
            <person name="Bustamante F.O."/>
            <person name="Brasileiro-Vidal A.C."/>
            <person name="Benko-Iseppon A.M."/>
        </authorList>
    </citation>
    <scope>NUCLEOTIDE SEQUENCE [LARGE SCALE GENOMIC DNA]</scope>
    <source>
        <tissue evidence="3">Leaves</tissue>
    </source>
</reference>
<feature type="compositionally biased region" description="Basic residues" evidence="2">
    <location>
        <begin position="158"/>
        <end position="167"/>
    </location>
</feature>
<comment type="caution">
    <text evidence="3">The sequence shown here is derived from an EMBL/GenBank/DDBJ whole genome shotgun (WGS) entry which is preliminary data.</text>
</comment>
<comment type="subcellular location">
    <subcellularLocation>
        <location evidence="1">Nucleus</location>
    </subcellularLocation>
</comment>
<evidence type="ECO:0000256" key="1">
    <source>
        <dbReference type="RuleBase" id="RU367018"/>
    </source>
</evidence>
<evidence type="ECO:0000313" key="3">
    <source>
        <dbReference type="EMBL" id="MED6146406.1"/>
    </source>
</evidence>
<dbReference type="Proteomes" id="UP001341840">
    <property type="component" value="Unassembled WGS sequence"/>
</dbReference>
<comment type="similarity">
    <text evidence="1">Belongs to the FHY3/FAR1 family.</text>
</comment>
<keyword evidence="1" id="KW-0479">Metal-binding</keyword>